<evidence type="ECO:0000259" key="4">
    <source>
        <dbReference type="Pfam" id="PF11887"/>
    </source>
</evidence>
<dbReference type="AlphaFoldDB" id="A0A5A7S3H1"/>
<feature type="transmembrane region" description="Helical" evidence="2">
    <location>
        <begin position="15"/>
        <end position="35"/>
    </location>
</feature>
<feature type="compositionally biased region" description="Low complexity" evidence="1">
    <location>
        <begin position="393"/>
        <end position="402"/>
    </location>
</feature>
<sequence>MIIDPSGRGPTMRQLVVAGIVLLLIAILTITLLMLRYQGVFKDKVKVAANLTTTGDGLPANADVKYRGVLVGTVHDVSVAAKGESQRVDIELKPEYVDSIPSTVTARVVPSNIFAVTSVEFIDNGPAAPLHEGDEVEEDKSKETIALQTTLTSLRDILGKVEPVKLGQVLGTMADALNGNGRDIGLSIERLDRWVTQVDQSIPDLRQDLQNWNDAVAGINQSMPQLITVLDSSLTTARTIAEKRSQLVSLLSSGSGTVDTVDNLFAHNPDQGKALVAGLNNTFGSLTSEPSAIPGTFAALSDSLNKLTTVFHYGPSNQMVWNVTVGFTPFDPYTVADCPRYGSMAGPSCATAPSVADPGTLPPSLAPGRLASAGPAPILPTLPLPTLPTLPGLPAIPGLTGPKPASAPTPADPGLVRPASYRGPAAVSAYTGRQPTAMEMLLLGNAFQGTTLTATPVGGDGQ</sequence>
<evidence type="ECO:0000256" key="1">
    <source>
        <dbReference type="SAM" id="MobiDB-lite"/>
    </source>
</evidence>
<dbReference type="PANTHER" id="PTHR33371:SF19">
    <property type="entry name" value="MCE-FAMILY PROTEIN MCE4A"/>
    <property type="match status" value="1"/>
</dbReference>
<keyword evidence="2" id="KW-1133">Transmembrane helix</keyword>
<evidence type="ECO:0000313" key="6">
    <source>
        <dbReference type="Proteomes" id="UP000322244"/>
    </source>
</evidence>
<dbReference type="EMBL" id="VLNY01000015">
    <property type="protein sequence ID" value="KAA0019435.1"/>
    <property type="molecule type" value="Genomic_DNA"/>
</dbReference>
<dbReference type="OrthoDB" id="4571090at2"/>
<feature type="region of interest" description="Disordered" evidence="1">
    <location>
        <begin position="393"/>
        <end position="419"/>
    </location>
</feature>
<protein>
    <submittedName>
        <fullName evidence="5">MCE family protein</fullName>
    </submittedName>
</protein>
<proteinExistence type="predicted"/>
<dbReference type="PANTHER" id="PTHR33371">
    <property type="entry name" value="INTERMEMBRANE PHOSPHOLIPID TRANSPORT SYSTEM BINDING PROTEIN MLAD-RELATED"/>
    <property type="match status" value="1"/>
</dbReference>
<evidence type="ECO:0000313" key="5">
    <source>
        <dbReference type="EMBL" id="KAA0019435.1"/>
    </source>
</evidence>
<feature type="domain" description="Mce/MlaD" evidence="3">
    <location>
        <begin position="53"/>
        <end position="122"/>
    </location>
</feature>
<dbReference type="GO" id="GO:0005576">
    <property type="term" value="C:extracellular region"/>
    <property type="evidence" value="ECO:0007669"/>
    <property type="project" value="TreeGrafter"/>
</dbReference>
<dbReference type="Pfam" id="PF02470">
    <property type="entry name" value="MlaD"/>
    <property type="match status" value="1"/>
</dbReference>
<dbReference type="InterPro" id="IPR024516">
    <property type="entry name" value="Mce_C"/>
</dbReference>
<keyword evidence="2" id="KW-0812">Transmembrane</keyword>
<feature type="domain" description="Mammalian cell entry C-terminal" evidence="4">
    <location>
        <begin position="128"/>
        <end position="347"/>
    </location>
</feature>
<gene>
    <name evidence="5" type="ORF">FOY51_22590</name>
</gene>
<accession>A0A5A7S3H1</accession>
<dbReference type="InterPro" id="IPR052336">
    <property type="entry name" value="MlaD_Phospholipid_Transporter"/>
</dbReference>
<dbReference type="InterPro" id="IPR003399">
    <property type="entry name" value="Mce/MlaD"/>
</dbReference>
<keyword evidence="6" id="KW-1185">Reference proteome</keyword>
<name>A0A5A7S3H1_9NOCA</name>
<evidence type="ECO:0000259" key="3">
    <source>
        <dbReference type="Pfam" id="PF02470"/>
    </source>
</evidence>
<reference evidence="5 6" key="1">
    <citation type="submission" date="2019-07" db="EMBL/GenBank/DDBJ databases">
        <title>Rhodococcus cavernicolus sp. nov., isolated from a cave.</title>
        <authorList>
            <person name="Lee S.D."/>
        </authorList>
    </citation>
    <scope>NUCLEOTIDE SEQUENCE [LARGE SCALE GENOMIC DNA]</scope>
    <source>
        <strain evidence="5 6">C1-24</strain>
    </source>
</reference>
<organism evidence="5 6">
    <name type="scientific">Antrihabitans cavernicola</name>
    <dbReference type="NCBI Taxonomy" id="2495913"/>
    <lineage>
        <taxon>Bacteria</taxon>
        <taxon>Bacillati</taxon>
        <taxon>Actinomycetota</taxon>
        <taxon>Actinomycetes</taxon>
        <taxon>Mycobacteriales</taxon>
        <taxon>Nocardiaceae</taxon>
        <taxon>Antrihabitans</taxon>
    </lineage>
</organism>
<keyword evidence="2" id="KW-0472">Membrane</keyword>
<comment type="caution">
    <text evidence="5">The sequence shown here is derived from an EMBL/GenBank/DDBJ whole genome shotgun (WGS) entry which is preliminary data.</text>
</comment>
<dbReference type="GO" id="GO:0051701">
    <property type="term" value="P:biological process involved in interaction with host"/>
    <property type="evidence" value="ECO:0007669"/>
    <property type="project" value="TreeGrafter"/>
</dbReference>
<dbReference type="Proteomes" id="UP000322244">
    <property type="component" value="Unassembled WGS sequence"/>
</dbReference>
<evidence type="ECO:0000256" key="2">
    <source>
        <dbReference type="SAM" id="Phobius"/>
    </source>
</evidence>
<dbReference type="Pfam" id="PF11887">
    <property type="entry name" value="Mce4_CUP1"/>
    <property type="match status" value="1"/>
</dbReference>
<dbReference type="RefSeq" id="WP_149432531.1">
    <property type="nucleotide sequence ID" value="NZ_VLNY01000015.1"/>
</dbReference>